<dbReference type="AlphaFoldDB" id="A0A2P7B225"/>
<organism evidence="1 2">
    <name type="scientific">Phyllobacterium endophyticum</name>
    <dbReference type="NCBI Taxonomy" id="1149773"/>
    <lineage>
        <taxon>Bacteria</taxon>
        <taxon>Pseudomonadati</taxon>
        <taxon>Pseudomonadota</taxon>
        <taxon>Alphaproteobacteria</taxon>
        <taxon>Hyphomicrobiales</taxon>
        <taxon>Phyllobacteriaceae</taxon>
        <taxon>Phyllobacterium</taxon>
    </lineage>
</organism>
<dbReference type="Proteomes" id="UP000241158">
    <property type="component" value="Unassembled WGS sequence"/>
</dbReference>
<keyword evidence="2" id="KW-1185">Reference proteome</keyword>
<evidence type="ECO:0000313" key="2">
    <source>
        <dbReference type="Proteomes" id="UP000241158"/>
    </source>
</evidence>
<protein>
    <submittedName>
        <fullName evidence="1">Uncharacterized protein</fullName>
    </submittedName>
</protein>
<evidence type="ECO:0000313" key="1">
    <source>
        <dbReference type="EMBL" id="PSH60526.1"/>
    </source>
</evidence>
<name>A0A2P7B225_9HYPH</name>
<dbReference type="EMBL" id="PGGN01000001">
    <property type="protein sequence ID" value="PSH60526.1"/>
    <property type="molecule type" value="Genomic_DNA"/>
</dbReference>
<gene>
    <name evidence="1" type="ORF">CU100_07615</name>
</gene>
<accession>A0A2P7B225</accession>
<comment type="caution">
    <text evidence="1">The sequence shown here is derived from an EMBL/GenBank/DDBJ whole genome shotgun (WGS) entry which is preliminary data.</text>
</comment>
<sequence length="60" mass="7014">MLTYPYVRCAPVLENHYSGESWPEWHTLNLPRHLVELLISPNPVVSGAHIQRQRHTIRIS</sequence>
<proteinExistence type="predicted"/>
<reference evidence="2" key="1">
    <citation type="submission" date="2017-11" db="EMBL/GenBank/DDBJ databases">
        <authorList>
            <person name="Kuznetsova I."/>
            <person name="Sazanova A."/>
            <person name="Chirak E."/>
            <person name="Safronova V."/>
            <person name="Willems A."/>
        </authorList>
    </citation>
    <scope>NUCLEOTIDE SEQUENCE [LARGE SCALE GENOMIC DNA]</scope>
    <source>
        <strain evidence="2">PEPV15</strain>
    </source>
</reference>